<feature type="transmembrane region" description="Helical" evidence="1">
    <location>
        <begin position="144"/>
        <end position="165"/>
    </location>
</feature>
<keyword evidence="1" id="KW-0812">Transmembrane</keyword>
<sequence length="202" mass="21764">MTLSPNWIICEHCDSLYQPVPLAKGQTAQCSRCGAVLERARHLNVQQLFALSITAALLFVFANAFPVIGISLEGLSNEATLWQSVEALAHGRISVIAAVTGLSIILAPGLQIALLCWVLGFACAGHAAPGFKACMRALEHLRPWSMLEVCLLGILVAIVKLAGMLDVHPGLGLWSLSMLTVLIILISGKGIRRLWDDLEGRY</sequence>
<keyword evidence="1" id="KW-1133">Transmembrane helix</keyword>
<dbReference type="Pfam" id="PF04403">
    <property type="entry name" value="PqiA"/>
    <property type="match status" value="1"/>
</dbReference>
<feature type="transmembrane region" description="Helical" evidence="1">
    <location>
        <begin position="48"/>
        <end position="72"/>
    </location>
</feature>
<accession>A0A0D5XW72</accession>
<evidence type="ECO:0000313" key="3">
    <source>
        <dbReference type="Proteomes" id="UP000032748"/>
    </source>
</evidence>
<dbReference type="KEGG" id="pcz:PCL1606_16250"/>
<dbReference type="InterPro" id="IPR007498">
    <property type="entry name" value="PqiA-like"/>
</dbReference>
<name>A0A0D5XW72_9PSED</name>
<feature type="transmembrane region" description="Helical" evidence="1">
    <location>
        <begin position="92"/>
        <end position="123"/>
    </location>
</feature>
<dbReference type="OrthoDB" id="9807787at2"/>
<dbReference type="AlphaFoldDB" id="A0A0D5XW72"/>
<proteinExistence type="predicted"/>
<evidence type="ECO:0000313" key="2">
    <source>
        <dbReference type="EMBL" id="AKA23080.1"/>
    </source>
</evidence>
<keyword evidence="1" id="KW-0472">Membrane</keyword>
<dbReference type="PATRIC" id="fig|587753.10.peg.1615"/>
<gene>
    <name evidence="2" type="ORF">PCL1606_16250</name>
</gene>
<evidence type="ECO:0000256" key="1">
    <source>
        <dbReference type="SAM" id="Phobius"/>
    </source>
</evidence>
<organism evidence="2 3">
    <name type="scientific">Pseudomonas chlororaphis</name>
    <dbReference type="NCBI Taxonomy" id="587753"/>
    <lineage>
        <taxon>Bacteria</taxon>
        <taxon>Pseudomonadati</taxon>
        <taxon>Pseudomonadota</taxon>
        <taxon>Gammaproteobacteria</taxon>
        <taxon>Pseudomonadales</taxon>
        <taxon>Pseudomonadaceae</taxon>
        <taxon>Pseudomonas</taxon>
    </lineage>
</organism>
<protein>
    <submittedName>
        <fullName evidence="2">Paraquat-inducible protein A</fullName>
    </submittedName>
</protein>
<reference evidence="2 3" key="1">
    <citation type="journal article" date="2015" name="Mol. Plant Microbe Interact.">
        <title>Comparative Genomic Analysis of Pseudomonas chlororaphis PCL1606 Reveals New Insight into Antifungal Compounds Involved in Biocontrol.</title>
        <authorList>
            <person name="Calderon C.E."/>
            <person name="Ramos C."/>
            <person name="de Vicente A."/>
            <person name="Cazorla F.M."/>
        </authorList>
    </citation>
    <scope>NUCLEOTIDE SEQUENCE [LARGE SCALE GENOMIC DNA]</scope>
    <source>
        <strain evidence="2 3">PCL1606</strain>
    </source>
</reference>
<dbReference type="EMBL" id="CP011110">
    <property type="protein sequence ID" value="AKA23080.1"/>
    <property type="molecule type" value="Genomic_DNA"/>
</dbReference>
<dbReference type="Proteomes" id="UP000032748">
    <property type="component" value="Chromosome"/>
</dbReference>
<feature type="transmembrane region" description="Helical" evidence="1">
    <location>
        <begin position="171"/>
        <end position="191"/>
    </location>
</feature>
<dbReference type="RefSeq" id="WP_045881745.1">
    <property type="nucleotide sequence ID" value="NZ_CP011110.1"/>
</dbReference>